<dbReference type="GO" id="GO:0012505">
    <property type="term" value="C:endomembrane system"/>
    <property type="evidence" value="ECO:0007669"/>
    <property type="project" value="UniProtKB-SubCell"/>
</dbReference>
<evidence type="ECO:0000256" key="10">
    <source>
        <dbReference type="ARBA" id="ARBA00025198"/>
    </source>
</evidence>
<reference evidence="14" key="1">
    <citation type="submission" date="2020-04" db="EMBL/GenBank/DDBJ databases">
        <title>Deep metagenomics examines the oral microbiome during advanced dental caries in children, revealing novel taxa and co-occurrences with host molecules.</title>
        <authorList>
            <person name="Baker J.L."/>
            <person name="Morton J.T."/>
            <person name="Dinis M."/>
            <person name="Alvarez R."/>
            <person name="Tran N.C."/>
            <person name="Knight R."/>
            <person name="Edlund A."/>
        </authorList>
    </citation>
    <scope>NUCLEOTIDE SEQUENCE</scope>
    <source>
        <strain evidence="14">JCVI_32_bin.14</strain>
    </source>
</reference>
<accession>A0A6L6TTF4</accession>
<dbReference type="CDD" id="cd06503">
    <property type="entry name" value="ATP-synt_Fo_b"/>
    <property type="match status" value="1"/>
</dbReference>
<dbReference type="Pfam" id="PF00430">
    <property type="entry name" value="ATP-synt_B"/>
    <property type="match status" value="1"/>
</dbReference>
<keyword evidence="4 12" id="KW-0812">Transmembrane</keyword>
<keyword evidence="8 12" id="KW-0472">Membrane</keyword>
<evidence type="ECO:0000256" key="3">
    <source>
        <dbReference type="ARBA" id="ARBA00022547"/>
    </source>
</evidence>
<dbReference type="InterPro" id="IPR005864">
    <property type="entry name" value="ATP_synth_F0_bsu_bac"/>
</dbReference>
<dbReference type="InterPro" id="IPR050059">
    <property type="entry name" value="ATP_synthase_B_chain"/>
</dbReference>
<dbReference type="HAMAP" id="MF_01398">
    <property type="entry name" value="ATP_synth_b_bprime"/>
    <property type="match status" value="1"/>
</dbReference>
<dbReference type="PANTHER" id="PTHR33445">
    <property type="entry name" value="ATP SYNTHASE SUBUNIT B', CHLOROPLASTIC"/>
    <property type="match status" value="1"/>
</dbReference>
<evidence type="ECO:0000256" key="9">
    <source>
        <dbReference type="ARBA" id="ARBA00023310"/>
    </source>
</evidence>
<sequence>MVELNGTLLISILNFIILVAVLAHFCYKPMLKVMDDRRNKIRNDLDSAARSSAEAAKLKSDLEAELANAQVAAQGIVDKAVKEAKVQAQAQIDEAHAAIEREKVQAAKQIERERKDALEDLKTQVAALSCDIASKIISKNMTPDTNDRLIAESIARLDAGQAGK</sequence>
<keyword evidence="3 12" id="KW-0138">CF(0)</keyword>
<dbReference type="EMBL" id="JABZMK010000033">
    <property type="protein sequence ID" value="MBF1129569.1"/>
    <property type="molecule type" value="Genomic_DNA"/>
</dbReference>
<proteinExistence type="inferred from homology"/>
<dbReference type="RefSeq" id="WP_273059096.1">
    <property type="nucleotide sequence ID" value="NZ_CALUCG010000002.1"/>
</dbReference>
<dbReference type="Proteomes" id="UP000757890">
    <property type="component" value="Unassembled WGS sequence"/>
</dbReference>
<keyword evidence="2 12" id="KW-0813">Transport</keyword>
<keyword evidence="9 12" id="KW-0066">ATP synthesis</keyword>
<evidence type="ECO:0000256" key="1">
    <source>
        <dbReference type="ARBA" id="ARBA00005513"/>
    </source>
</evidence>
<gene>
    <name evidence="12 14" type="primary">atpF</name>
    <name evidence="14" type="ORF">HXL70_05930</name>
</gene>
<evidence type="ECO:0000256" key="7">
    <source>
        <dbReference type="ARBA" id="ARBA00023065"/>
    </source>
</evidence>
<evidence type="ECO:0000256" key="4">
    <source>
        <dbReference type="ARBA" id="ARBA00022692"/>
    </source>
</evidence>
<dbReference type="GO" id="GO:0045259">
    <property type="term" value="C:proton-transporting ATP synthase complex"/>
    <property type="evidence" value="ECO:0007669"/>
    <property type="project" value="UniProtKB-KW"/>
</dbReference>
<comment type="subcellular location">
    <subcellularLocation>
        <location evidence="12">Cell membrane</location>
        <topology evidence="12">Single-pass membrane protein</topology>
    </subcellularLocation>
    <subcellularLocation>
        <location evidence="11">Endomembrane system</location>
        <topology evidence="11">Single-pass membrane protein</topology>
    </subcellularLocation>
</comment>
<evidence type="ECO:0000256" key="6">
    <source>
        <dbReference type="ARBA" id="ARBA00022989"/>
    </source>
</evidence>
<comment type="similarity">
    <text evidence="1 12 13">Belongs to the ATPase B chain family.</text>
</comment>
<evidence type="ECO:0000256" key="13">
    <source>
        <dbReference type="RuleBase" id="RU003848"/>
    </source>
</evidence>
<dbReference type="GO" id="GO:0005886">
    <property type="term" value="C:plasma membrane"/>
    <property type="evidence" value="ECO:0007669"/>
    <property type="project" value="UniProtKB-SubCell"/>
</dbReference>
<dbReference type="Gene3D" id="6.10.250.1580">
    <property type="match status" value="1"/>
</dbReference>
<protein>
    <recommendedName>
        <fullName evidence="12">ATP synthase subunit b</fullName>
    </recommendedName>
    <alternativeName>
        <fullName evidence="12">ATP synthase F(0) sector subunit b</fullName>
    </alternativeName>
    <alternativeName>
        <fullName evidence="12">ATPase subunit I</fullName>
    </alternativeName>
    <alternativeName>
        <fullName evidence="12">F-type ATPase subunit b</fullName>
        <shortName evidence="12">F-ATPase subunit b</shortName>
    </alternativeName>
</protein>
<evidence type="ECO:0000313" key="14">
    <source>
        <dbReference type="EMBL" id="MBF1129569.1"/>
    </source>
</evidence>
<dbReference type="GO" id="GO:0046961">
    <property type="term" value="F:proton-transporting ATPase activity, rotational mechanism"/>
    <property type="evidence" value="ECO:0007669"/>
    <property type="project" value="TreeGrafter"/>
</dbReference>
<dbReference type="NCBIfam" id="TIGR01144">
    <property type="entry name" value="ATP_synt_b"/>
    <property type="match status" value="1"/>
</dbReference>
<comment type="subunit">
    <text evidence="12">F-type ATPases have 2 components, F(1) - the catalytic core - and F(0) - the membrane proton channel. F(1) has five subunits: alpha(3), beta(3), gamma(1), delta(1), epsilon(1). F(0) has three main subunits: a(1), b(2) and c(10-14). The alpha and beta chains form an alternating ring which encloses part of the gamma chain. F(1) is attached to F(0) by a central stalk formed by the gamma and epsilon chains, while a peripheral stalk is formed by the delta and b chains.</text>
</comment>
<dbReference type="GO" id="GO:0046933">
    <property type="term" value="F:proton-transporting ATP synthase activity, rotational mechanism"/>
    <property type="evidence" value="ECO:0007669"/>
    <property type="project" value="UniProtKB-UniRule"/>
</dbReference>
<evidence type="ECO:0000256" key="2">
    <source>
        <dbReference type="ARBA" id="ARBA00022448"/>
    </source>
</evidence>
<comment type="caution">
    <text evidence="14">The sequence shown here is derived from an EMBL/GenBank/DDBJ whole genome shotgun (WGS) entry which is preliminary data.</text>
</comment>
<comment type="function">
    <text evidence="10 12">F(1)F(0) ATP synthase produces ATP from ADP in the presence of a proton or sodium gradient. F-type ATPases consist of two structural domains, F(1) containing the extramembraneous catalytic core and F(0) containing the membrane proton channel, linked together by a central stalk and a peripheral stalk. During catalysis, ATP synthesis in the catalytic domain of F(1) is coupled via a rotary mechanism of the central stalk subunits to proton translocation.</text>
</comment>
<organism evidence="14 15">
    <name type="scientific">Dialister invisus</name>
    <dbReference type="NCBI Taxonomy" id="218538"/>
    <lineage>
        <taxon>Bacteria</taxon>
        <taxon>Bacillati</taxon>
        <taxon>Bacillota</taxon>
        <taxon>Negativicutes</taxon>
        <taxon>Veillonellales</taxon>
        <taxon>Veillonellaceae</taxon>
        <taxon>Dialister</taxon>
    </lineage>
</organism>
<keyword evidence="12" id="KW-1003">Cell membrane</keyword>
<dbReference type="PANTHER" id="PTHR33445:SF2">
    <property type="entry name" value="ATP SYNTHASE SUBUNIT B', CHLOROPLASTIC"/>
    <property type="match status" value="1"/>
</dbReference>
<keyword evidence="5 12" id="KW-0375">Hydrogen ion transport</keyword>
<evidence type="ECO:0000256" key="11">
    <source>
        <dbReference type="ARBA" id="ARBA00037847"/>
    </source>
</evidence>
<name>A0A6L6TTF4_9FIRM</name>
<keyword evidence="6 12" id="KW-1133">Transmembrane helix</keyword>
<dbReference type="AlphaFoldDB" id="A0A6L6TTF4"/>
<keyword evidence="7 12" id="KW-0406">Ion transport</keyword>
<dbReference type="InterPro" id="IPR002146">
    <property type="entry name" value="ATP_synth_b/b'su_bac/chlpt"/>
</dbReference>
<comment type="function">
    <text evidence="12">Component of the F(0) channel, it forms part of the peripheral stalk, linking F(1) to F(0).</text>
</comment>
<feature type="transmembrane region" description="Helical" evidence="12">
    <location>
        <begin position="6"/>
        <end position="27"/>
    </location>
</feature>
<evidence type="ECO:0000256" key="5">
    <source>
        <dbReference type="ARBA" id="ARBA00022781"/>
    </source>
</evidence>
<evidence type="ECO:0000313" key="15">
    <source>
        <dbReference type="Proteomes" id="UP000757890"/>
    </source>
</evidence>
<evidence type="ECO:0000256" key="8">
    <source>
        <dbReference type="ARBA" id="ARBA00023136"/>
    </source>
</evidence>
<evidence type="ECO:0000256" key="12">
    <source>
        <dbReference type="HAMAP-Rule" id="MF_01398"/>
    </source>
</evidence>